<dbReference type="OrthoDB" id="429932at2759"/>
<keyword evidence="3" id="KW-1185">Reference proteome</keyword>
<dbReference type="AlphaFoldDB" id="A0A9J5W0Y8"/>
<name>A0A9J5W0Y8_SOLCO</name>
<evidence type="ECO:0000256" key="1">
    <source>
        <dbReference type="SAM" id="SignalP"/>
    </source>
</evidence>
<gene>
    <name evidence="2" type="ORF">H5410_064168</name>
</gene>
<accession>A0A9J5W0Y8</accession>
<sequence length="109" mass="12196">MVVFLIIQALYFLGVNLTDVDLLEFLQQLADTDGLSIVPPSMNRFLNNKVCRMKMDTETKLVDENPRKGGLSTMPFIIAMKDHKAFELICVVAVQSSVSLSFLTKPPFS</sequence>
<comment type="caution">
    <text evidence="2">The sequence shown here is derived from an EMBL/GenBank/DDBJ whole genome shotgun (WGS) entry which is preliminary data.</text>
</comment>
<evidence type="ECO:0000313" key="3">
    <source>
        <dbReference type="Proteomes" id="UP000824120"/>
    </source>
</evidence>
<reference evidence="2" key="1">
    <citation type="submission" date="2020-09" db="EMBL/GenBank/DDBJ databases">
        <title>De no assembly of potato wild relative species, Solanum commersonii.</title>
        <authorList>
            <person name="Cho K."/>
        </authorList>
    </citation>
    <scope>NUCLEOTIDE SEQUENCE</scope>
    <source>
        <strain evidence="2">LZ3.2</strain>
        <tissue evidence="2">Leaf</tissue>
    </source>
</reference>
<keyword evidence="1" id="KW-0732">Signal</keyword>
<protein>
    <submittedName>
        <fullName evidence="2">Uncharacterized protein</fullName>
    </submittedName>
</protein>
<organism evidence="2 3">
    <name type="scientific">Solanum commersonii</name>
    <name type="common">Commerson's wild potato</name>
    <name type="synonym">Commerson's nightshade</name>
    <dbReference type="NCBI Taxonomy" id="4109"/>
    <lineage>
        <taxon>Eukaryota</taxon>
        <taxon>Viridiplantae</taxon>
        <taxon>Streptophyta</taxon>
        <taxon>Embryophyta</taxon>
        <taxon>Tracheophyta</taxon>
        <taxon>Spermatophyta</taxon>
        <taxon>Magnoliopsida</taxon>
        <taxon>eudicotyledons</taxon>
        <taxon>Gunneridae</taxon>
        <taxon>Pentapetalae</taxon>
        <taxon>asterids</taxon>
        <taxon>lamiids</taxon>
        <taxon>Solanales</taxon>
        <taxon>Solanaceae</taxon>
        <taxon>Solanoideae</taxon>
        <taxon>Solaneae</taxon>
        <taxon>Solanum</taxon>
    </lineage>
</organism>
<feature type="chain" id="PRO_5039929103" evidence="1">
    <location>
        <begin position="18"/>
        <end position="109"/>
    </location>
</feature>
<proteinExistence type="predicted"/>
<dbReference type="EMBL" id="JACXVP010000037">
    <property type="protein sequence ID" value="KAG5568822.1"/>
    <property type="molecule type" value="Genomic_DNA"/>
</dbReference>
<feature type="signal peptide" evidence="1">
    <location>
        <begin position="1"/>
        <end position="17"/>
    </location>
</feature>
<evidence type="ECO:0000313" key="2">
    <source>
        <dbReference type="EMBL" id="KAG5568822.1"/>
    </source>
</evidence>
<dbReference type="Proteomes" id="UP000824120">
    <property type="component" value="Unassembled WGS sequence"/>
</dbReference>